<dbReference type="EMBL" id="PVNL01000086">
    <property type="protein sequence ID" value="PRQ05990.1"/>
    <property type="molecule type" value="Genomic_DNA"/>
</dbReference>
<proteinExistence type="predicted"/>
<organism evidence="1 2">
    <name type="scientific">Enhygromyxa salina</name>
    <dbReference type="NCBI Taxonomy" id="215803"/>
    <lineage>
        <taxon>Bacteria</taxon>
        <taxon>Pseudomonadati</taxon>
        <taxon>Myxococcota</taxon>
        <taxon>Polyangia</taxon>
        <taxon>Nannocystales</taxon>
        <taxon>Nannocystaceae</taxon>
        <taxon>Enhygromyxa</taxon>
    </lineage>
</organism>
<reference evidence="1 2" key="1">
    <citation type="submission" date="2018-03" db="EMBL/GenBank/DDBJ databases">
        <title>Draft Genome Sequences of the Obligatory Marine Myxobacteria Enhygromyxa salina SWB007.</title>
        <authorList>
            <person name="Poehlein A."/>
            <person name="Moghaddam J.A."/>
            <person name="Harms H."/>
            <person name="Alanjari M."/>
            <person name="Koenig G.M."/>
            <person name="Daniel R."/>
            <person name="Schaeberle T.F."/>
        </authorList>
    </citation>
    <scope>NUCLEOTIDE SEQUENCE [LARGE SCALE GENOMIC DNA]</scope>
    <source>
        <strain evidence="1 2">SWB007</strain>
    </source>
</reference>
<evidence type="ECO:0000313" key="1">
    <source>
        <dbReference type="EMBL" id="PRQ05990.1"/>
    </source>
</evidence>
<name>A0A2S9YLN0_9BACT</name>
<gene>
    <name evidence="1" type="ORF">ENSA7_42520</name>
</gene>
<protein>
    <submittedName>
        <fullName evidence="1">Uncharacterized protein</fullName>
    </submittedName>
</protein>
<dbReference type="AlphaFoldDB" id="A0A2S9YLN0"/>
<evidence type="ECO:0000313" key="2">
    <source>
        <dbReference type="Proteomes" id="UP000238823"/>
    </source>
</evidence>
<accession>A0A2S9YLN0</accession>
<sequence length="297" mass="31681">MQRSSEPRRRLALVILAVVLVWFPSRAKAHHVAGHGSSEGVRSINSLGSRGGSARSRLMLLNEFSHSGVGIVPGQRNDLSLLGEYAPIPAFSFGAQLPFTIIAEQPDGGPSEVQAGYGDTRAFIRVTPHADKLIHRTLTFVVGASFPTRTIRSVVDTGRLWSVTPSVIYTRTYSRLYWQLLGVASTEWRPAGVALDLSAGGQVGGRLLGGKLAVGGGALVDVRAVNACRSVAGELDYCAGSRAGERDREVGTTRATALANFAWNIDSRWSLTLGVQVPFTPRRDFDVGAALGAVVVF</sequence>
<comment type="caution">
    <text evidence="1">The sequence shown here is derived from an EMBL/GenBank/DDBJ whole genome shotgun (WGS) entry which is preliminary data.</text>
</comment>
<dbReference type="Proteomes" id="UP000238823">
    <property type="component" value="Unassembled WGS sequence"/>
</dbReference>
<dbReference type="RefSeq" id="WP_181233973.1">
    <property type="nucleotide sequence ID" value="NZ_PVNL01000086.1"/>
</dbReference>